<dbReference type="EC" id="5.3.4.1" evidence="4 14"/>
<dbReference type="OrthoDB" id="427280at2759"/>
<dbReference type="FunFam" id="3.40.30.10:FF:000143">
    <property type="entry name" value="Protein disulfide-isomerase"/>
    <property type="match status" value="1"/>
</dbReference>
<dbReference type="GO" id="GO:0034976">
    <property type="term" value="P:response to endoplasmic reticulum stress"/>
    <property type="evidence" value="ECO:0007669"/>
    <property type="project" value="TreeGrafter"/>
</dbReference>
<feature type="domain" description="Thioredoxin" evidence="16">
    <location>
        <begin position="16"/>
        <end position="144"/>
    </location>
</feature>
<evidence type="ECO:0000256" key="1">
    <source>
        <dbReference type="ARBA" id="ARBA00001182"/>
    </source>
</evidence>
<evidence type="ECO:0000256" key="5">
    <source>
        <dbReference type="ARBA" id="ARBA00022729"/>
    </source>
</evidence>
<dbReference type="InterPro" id="IPR005788">
    <property type="entry name" value="PDI_thioredoxin-like_dom"/>
</dbReference>
<comment type="catalytic activity">
    <reaction evidence="1 14">
        <text>Catalyzes the rearrangement of -S-S- bonds in proteins.</text>
        <dbReference type="EC" id="5.3.4.1"/>
    </reaction>
</comment>
<evidence type="ECO:0000256" key="12">
    <source>
        <dbReference type="PIRSR" id="PIRSR605792-51"/>
    </source>
</evidence>
<proteinExistence type="inferred from homology"/>
<reference evidence="17 18" key="1">
    <citation type="journal article" date="2015" name="Proc. Natl. Acad. Sci. U.S.A.">
        <title>The resurrection genome of Boea hygrometrica: A blueprint for survival of dehydration.</title>
        <authorList>
            <person name="Xiao L."/>
            <person name="Yang G."/>
            <person name="Zhang L."/>
            <person name="Yang X."/>
            <person name="Zhao S."/>
            <person name="Ji Z."/>
            <person name="Zhou Q."/>
            <person name="Hu M."/>
            <person name="Wang Y."/>
            <person name="Chen M."/>
            <person name="Xu Y."/>
            <person name="Jin H."/>
            <person name="Xiao X."/>
            <person name="Hu G."/>
            <person name="Bao F."/>
            <person name="Hu Y."/>
            <person name="Wan P."/>
            <person name="Li L."/>
            <person name="Deng X."/>
            <person name="Kuang T."/>
            <person name="Xiang C."/>
            <person name="Zhu J.K."/>
            <person name="Oliver M.J."/>
            <person name="He Y."/>
        </authorList>
    </citation>
    <scope>NUCLEOTIDE SEQUENCE [LARGE SCALE GENOMIC DNA]</scope>
    <source>
        <strain evidence="18">cv. XS01</strain>
    </source>
</reference>
<evidence type="ECO:0000256" key="6">
    <source>
        <dbReference type="ARBA" id="ARBA00022737"/>
    </source>
</evidence>
<feature type="region of interest" description="Disordered" evidence="15">
    <location>
        <begin position="480"/>
        <end position="505"/>
    </location>
</feature>
<keyword evidence="9" id="KW-0325">Glycoprotein</keyword>
<dbReference type="CDD" id="cd02982">
    <property type="entry name" value="PDI_b'_family"/>
    <property type="match status" value="1"/>
</dbReference>
<evidence type="ECO:0000313" key="18">
    <source>
        <dbReference type="Proteomes" id="UP000250235"/>
    </source>
</evidence>
<evidence type="ECO:0000256" key="13">
    <source>
        <dbReference type="RuleBase" id="RU004208"/>
    </source>
</evidence>
<feature type="disulfide bond" description="Redox-active" evidence="12">
    <location>
        <begin position="405"/>
        <end position="408"/>
    </location>
</feature>
<accession>A0A2Z7CDA5</accession>
<name>A0A2Z7CDA5_9LAMI</name>
<feature type="domain" description="Thioredoxin" evidence="16">
    <location>
        <begin position="355"/>
        <end position="483"/>
    </location>
</feature>
<dbReference type="PRINTS" id="PR00421">
    <property type="entry name" value="THIOREDOXIN"/>
</dbReference>
<dbReference type="FunFam" id="3.40.30.10:FF:000152">
    <property type="entry name" value="Protein disulfide-isomerase"/>
    <property type="match status" value="1"/>
</dbReference>
<feature type="signal peptide" evidence="14">
    <location>
        <begin position="1"/>
        <end position="22"/>
    </location>
</feature>
<keyword evidence="18" id="KW-1185">Reference proteome</keyword>
<comment type="subcellular location">
    <subcellularLocation>
        <location evidence="2">Endoplasmic reticulum lumen</location>
    </subcellularLocation>
</comment>
<evidence type="ECO:0000256" key="8">
    <source>
        <dbReference type="ARBA" id="ARBA00023157"/>
    </source>
</evidence>
<evidence type="ECO:0000256" key="2">
    <source>
        <dbReference type="ARBA" id="ARBA00004319"/>
    </source>
</evidence>
<dbReference type="PANTHER" id="PTHR18929">
    <property type="entry name" value="PROTEIN DISULFIDE ISOMERASE"/>
    <property type="match status" value="1"/>
</dbReference>
<evidence type="ECO:0000259" key="16">
    <source>
        <dbReference type="PROSITE" id="PS51352"/>
    </source>
</evidence>
<dbReference type="NCBIfam" id="TIGR01126">
    <property type="entry name" value="pdi_dom"/>
    <property type="match status" value="2"/>
</dbReference>
<organism evidence="17 18">
    <name type="scientific">Dorcoceras hygrometricum</name>
    <dbReference type="NCBI Taxonomy" id="472368"/>
    <lineage>
        <taxon>Eukaryota</taxon>
        <taxon>Viridiplantae</taxon>
        <taxon>Streptophyta</taxon>
        <taxon>Embryophyta</taxon>
        <taxon>Tracheophyta</taxon>
        <taxon>Spermatophyta</taxon>
        <taxon>Magnoliopsida</taxon>
        <taxon>eudicotyledons</taxon>
        <taxon>Gunneridae</taxon>
        <taxon>Pentapetalae</taxon>
        <taxon>asterids</taxon>
        <taxon>lamiids</taxon>
        <taxon>Lamiales</taxon>
        <taxon>Gesneriaceae</taxon>
        <taxon>Didymocarpoideae</taxon>
        <taxon>Trichosporeae</taxon>
        <taxon>Loxocarpinae</taxon>
        <taxon>Dorcoceras</taxon>
    </lineage>
</organism>
<evidence type="ECO:0000256" key="15">
    <source>
        <dbReference type="SAM" id="MobiDB-lite"/>
    </source>
</evidence>
<evidence type="ECO:0000313" key="17">
    <source>
        <dbReference type="EMBL" id="KZV45030.1"/>
    </source>
</evidence>
<dbReference type="FunFam" id="3.40.30.10:FF:000150">
    <property type="entry name" value="Protein disulfide-isomerase"/>
    <property type="match status" value="1"/>
</dbReference>
<dbReference type="FunFam" id="3.40.30.10:FF:000184">
    <property type="entry name" value="Protein disulfide-isomerase"/>
    <property type="match status" value="1"/>
</dbReference>
<dbReference type="EMBL" id="KQ996440">
    <property type="protein sequence ID" value="KZV45030.1"/>
    <property type="molecule type" value="Genomic_DNA"/>
</dbReference>
<keyword evidence="5 14" id="KW-0732">Signal</keyword>
<dbReference type="PROSITE" id="PS00194">
    <property type="entry name" value="THIOREDOXIN_1"/>
    <property type="match status" value="2"/>
</dbReference>
<keyword evidence="10 14" id="KW-0413">Isomerase</keyword>
<dbReference type="Proteomes" id="UP000250235">
    <property type="component" value="Unassembled WGS sequence"/>
</dbReference>
<keyword evidence="11 12" id="KW-0676">Redox-active center</keyword>
<evidence type="ECO:0000256" key="3">
    <source>
        <dbReference type="ARBA" id="ARBA00006347"/>
    </source>
</evidence>
<dbReference type="PANTHER" id="PTHR18929:SF250">
    <property type="entry name" value="PROTEIN DISULFIDE-ISOMERASE"/>
    <property type="match status" value="1"/>
</dbReference>
<dbReference type="CDD" id="cd02961">
    <property type="entry name" value="PDI_a_family"/>
    <property type="match status" value="1"/>
</dbReference>
<protein>
    <recommendedName>
        <fullName evidence="4 14">Protein disulfide-isomerase</fullName>
        <ecNumber evidence="4 14">5.3.4.1</ecNumber>
    </recommendedName>
</protein>
<comment type="similarity">
    <text evidence="3 13">Belongs to the protein disulfide isomerase family.</text>
</comment>
<dbReference type="PROSITE" id="PS51352">
    <property type="entry name" value="THIOREDOXIN_2"/>
    <property type="match status" value="2"/>
</dbReference>
<dbReference type="InterPro" id="IPR017937">
    <property type="entry name" value="Thioredoxin_CS"/>
</dbReference>
<dbReference type="CDD" id="cd02981">
    <property type="entry name" value="PDI_b_family"/>
    <property type="match status" value="1"/>
</dbReference>
<dbReference type="InterPro" id="IPR013766">
    <property type="entry name" value="Thioredoxin_domain"/>
</dbReference>
<evidence type="ECO:0000256" key="7">
    <source>
        <dbReference type="ARBA" id="ARBA00022824"/>
    </source>
</evidence>
<evidence type="ECO:0000256" key="4">
    <source>
        <dbReference type="ARBA" id="ARBA00012723"/>
    </source>
</evidence>
<dbReference type="GO" id="GO:0003756">
    <property type="term" value="F:protein disulfide isomerase activity"/>
    <property type="evidence" value="ECO:0007669"/>
    <property type="project" value="UniProtKB-EC"/>
</dbReference>
<dbReference type="Gene3D" id="3.40.30.10">
    <property type="entry name" value="Glutaredoxin"/>
    <property type="match status" value="4"/>
</dbReference>
<keyword evidence="8 12" id="KW-1015">Disulfide bond</keyword>
<evidence type="ECO:0000256" key="10">
    <source>
        <dbReference type="ARBA" id="ARBA00023235"/>
    </source>
</evidence>
<gene>
    <name evidence="17" type="ORF">F511_20103</name>
</gene>
<dbReference type="AlphaFoldDB" id="A0A2Z7CDA5"/>
<evidence type="ECO:0000256" key="14">
    <source>
        <dbReference type="RuleBase" id="RU361130"/>
    </source>
</evidence>
<dbReference type="Pfam" id="PF00085">
    <property type="entry name" value="Thioredoxin"/>
    <property type="match status" value="2"/>
</dbReference>
<feature type="disulfide bond" description="Redox-active" evidence="12">
    <location>
        <begin position="62"/>
        <end position="65"/>
    </location>
</feature>
<sequence length="505" mass="56533">MESRAWSASLAVFFVLLAFLHASPAAAVGGEGEKVLTLDHSNFTETVSKHYFIVVEFYAPWCGHCKALAPEYEKAASALSNHDPPIVLAKVDANEEANRELATEFEIQGFPTIKILRNGGKNIQEYNGPREADGIVNYLKKQVGPASAEIKSLEEATSLIDEKKIFIVGVFPKFSGEEFENFMTLAEKLRSDYDIAHTLDAKFLPQGESVDKPTLRLLKPFDELFVDFQDFKIDAMEKFIEEASIPLVTVWDNDPSNHLYINKFFESSNAKAMLFVNFSKEQDSFQTKYKEVATLYKGKGVSFLFGDVDAGQGAFEYFGLKEEQAPLLIVQNAEGQKYLKANIEPSQIASWVKDYVDGLVKPFIRSEPIPEVNNNPVKVVVTDSLQDMVFNSGKNVLLEFYAPWCGHCKKLAPILDEVALSFENDPDVLIAKLDATVNDIPSDTFDVQGYPTLYFRSSNGNLVPYDGERTREDIIEFIQKQRDSHADPTSTKSEAVDTDSIKDEL</sequence>
<feature type="chain" id="PRO_5016193048" description="Protein disulfide-isomerase" evidence="14">
    <location>
        <begin position="23"/>
        <end position="505"/>
    </location>
</feature>
<dbReference type="GO" id="GO:0006457">
    <property type="term" value="P:protein folding"/>
    <property type="evidence" value="ECO:0007669"/>
    <property type="project" value="TreeGrafter"/>
</dbReference>
<evidence type="ECO:0000256" key="11">
    <source>
        <dbReference type="ARBA" id="ARBA00023284"/>
    </source>
</evidence>
<evidence type="ECO:0000256" key="9">
    <source>
        <dbReference type="ARBA" id="ARBA00023180"/>
    </source>
</evidence>
<keyword evidence="6" id="KW-0677">Repeat</keyword>
<dbReference type="InterPro" id="IPR036249">
    <property type="entry name" value="Thioredoxin-like_sf"/>
</dbReference>
<dbReference type="CDD" id="cd02995">
    <property type="entry name" value="PDI_a_PDI_a'_C"/>
    <property type="match status" value="1"/>
</dbReference>
<dbReference type="SUPFAM" id="SSF52833">
    <property type="entry name" value="Thioredoxin-like"/>
    <property type="match status" value="4"/>
</dbReference>
<keyword evidence="7" id="KW-0256">Endoplasmic reticulum</keyword>
<dbReference type="NCBIfam" id="TIGR01130">
    <property type="entry name" value="ER_PDI_fam"/>
    <property type="match status" value="1"/>
</dbReference>
<dbReference type="InterPro" id="IPR005792">
    <property type="entry name" value="Prot_disulphide_isomerase"/>
</dbReference>
<dbReference type="Pfam" id="PF13848">
    <property type="entry name" value="Thioredoxin_6"/>
    <property type="match status" value="1"/>
</dbReference>
<dbReference type="GO" id="GO:0005788">
    <property type="term" value="C:endoplasmic reticulum lumen"/>
    <property type="evidence" value="ECO:0007669"/>
    <property type="project" value="UniProtKB-SubCell"/>
</dbReference>